<evidence type="ECO:0000256" key="2">
    <source>
        <dbReference type="SAM" id="MobiDB-lite"/>
    </source>
</evidence>
<comment type="similarity">
    <text evidence="1">Belongs to the WAPL family.</text>
</comment>
<feature type="compositionally biased region" description="Polar residues" evidence="2">
    <location>
        <begin position="1"/>
        <end position="11"/>
    </location>
</feature>
<gene>
    <name evidence="4" type="ORF">ST47_g7009</name>
</gene>
<feature type="compositionally biased region" description="Basic and acidic residues" evidence="2">
    <location>
        <begin position="106"/>
        <end position="123"/>
    </location>
</feature>
<accession>A0A163BKQ7</accession>
<feature type="region of interest" description="Disordered" evidence="2">
    <location>
        <begin position="501"/>
        <end position="587"/>
    </location>
</feature>
<dbReference type="AlphaFoldDB" id="A0A163BKQ7"/>
<evidence type="ECO:0000256" key="1">
    <source>
        <dbReference type="ARBA" id="ARBA00006854"/>
    </source>
</evidence>
<feature type="compositionally biased region" description="Low complexity" evidence="2">
    <location>
        <begin position="64"/>
        <end position="76"/>
    </location>
</feature>
<keyword evidence="5" id="KW-1185">Reference proteome</keyword>
<reference evidence="4 5" key="1">
    <citation type="journal article" date="2016" name="Sci. Rep.">
        <title>Draft genome sequencing and secretome analysis of fungal phytopathogen Ascochyta rabiei provides insight into the necrotrophic effector repertoire.</title>
        <authorList>
            <person name="Verma S."/>
            <person name="Gazara R.K."/>
            <person name="Nizam S."/>
            <person name="Parween S."/>
            <person name="Chattopadhyay D."/>
            <person name="Verma P.K."/>
        </authorList>
    </citation>
    <scope>NUCLEOTIDE SEQUENCE [LARGE SCALE GENOMIC DNA]</scope>
    <source>
        <strain evidence="4 5">ArDII</strain>
    </source>
</reference>
<feature type="compositionally biased region" description="Basic and acidic residues" evidence="2">
    <location>
        <begin position="560"/>
        <end position="570"/>
    </location>
</feature>
<dbReference type="EMBL" id="JYNV01000237">
    <property type="protein sequence ID" value="KZM21824.1"/>
    <property type="molecule type" value="Genomic_DNA"/>
</dbReference>
<name>A0A163BKQ7_DIDRA</name>
<feature type="compositionally biased region" description="Polar residues" evidence="2">
    <location>
        <begin position="174"/>
        <end position="193"/>
    </location>
</feature>
<dbReference type="Pfam" id="PF07814">
    <property type="entry name" value="WAPL"/>
    <property type="match status" value="1"/>
</dbReference>
<evidence type="ECO:0000313" key="4">
    <source>
        <dbReference type="EMBL" id="KZM21824.1"/>
    </source>
</evidence>
<feature type="compositionally biased region" description="Polar residues" evidence="2">
    <location>
        <begin position="572"/>
        <end position="583"/>
    </location>
</feature>
<sequence length="1112" mass="120867">MAPFMSSTFTTGERRKKVVTYGKLSRVPPPRSSIPDDAPSPERPRKHTAISSGPTAEVGGPLDTTRALATARATTTSPDVFDVPSEDELESQSTKPTNRPAPLQRSKTEAESRATIAKPHEFAPGRAVATASRPPKQPGGLKPAATTNKTLQGQIGLQQPARLSAPLLKPPSTGPTSQTKAPPSSEGQKQAATSGRRLQRSNTSSKNVSRTTTPEFPAQSSVKSQSVAKTNPAVPSSKATKLSTKQSASLDVFEVPSDEEQASLPILEPPMQIARQALKDKPKELAAAKVASLNAPQNIAVKSHKLGILQNRKRKGSISSITAPKSVVARIQEPVMAQRDRKVTRREKGTSPGHGSTRPSIPRSALPAATAEASINKPRRTRTRTVPVVSQPTVSKGHSSPAMLHSMVPVARASKAPLDDVTSELLASDDTMYDIPDPMTTPVRPTPLRGSTTSTPGSVTPRQKDLFSTLLGGSAAPKTPASALASLQLTDKKPRSLLGALARSKSDLPYSSQSRKTRLIDTLRDETSSEEDDSESDGEADATIAADSTPKAKPATTEPSTHDVDMDRATPADSQTSQMTSGAVTRPRLTYAAQRSYLQEANPEDEFLISMDLDDSWNVDSQTVSTDDEDGPTSQVRTHHELKKYGQNTMFSWDMEESIREISDESSKSARRSALMDLCTKMVDAGFVSQLLDSGFMHKLLEIMRSTDDVIFNFLATASVLFVLQTKPAFAVVDQIYRSGITSTLIKVVDNDIDISRIARDRKSNMSKIAQESLVDFRALVLAAKAWSPNTPEKASPQILTLKTIDLLVRNLRESGSIEALLSPVEVSKIVKVFPTPSSRIKTTKATSQDILTVDLALSILETVSIAEQDYSTWPTKTLQHLAEVLPIFFEDNGPSKTVEAMKLCMNLTNNKPKACQPFSDQAFIQPLIHFIVGRFDVLHSGELDADRRTQVLAALTLGLGAMINLAELSDQARRNTIDDRNSIEVLVKTFVAGSERAAEVCNDSLHVPNIHIKYRQANSVEESEFSVQVGFLTVLLGNLCLNNTVRSKVRASLPGQQLQPLLEQMKEFARIHEHVDKRTASRFEGPEGKEALNNYYLRIMHVVRKLEGARE</sequence>
<comment type="caution">
    <text evidence="4">The sequence shown here is derived from an EMBL/GenBank/DDBJ whole genome shotgun (WGS) entry which is preliminary data.</text>
</comment>
<dbReference type="InterPro" id="IPR022771">
    <property type="entry name" value="WAPL_C"/>
</dbReference>
<feature type="compositionally biased region" description="Polar residues" evidence="2">
    <location>
        <begin position="200"/>
        <end position="249"/>
    </location>
</feature>
<dbReference type="InterPro" id="IPR016024">
    <property type="entry name" value="ARM-type_fold"/>
</dbReference>
<feature type="region of interest" description="Disordered" evidence="2">
    <location>
        <begin position="431"/>
        <end position="464"/>
    </location>
</feature>
<feature type="domain" description="Wings apart-like protein C-terminal" evidence="3">
    <location>
        <begin position="635"/>
        <end position="972"/>
    </location>
</feature>
<dbReference type="STRING" id="5454.A0A163BKQ7"/>
<feature type="region of interest" description="Disordered" evidence="2">
    <location>
        <begin position="329"/>
        <end position="403"/>
    </location>
</feature>
<dbReference type="PANTHER" id="PTHR22100:SF13">
    <property type="entry name" value="WINGS APART-LIKE PROTEIN HOMOLOG"/>
    <property type="match status" value="1"/>
</dbReference>
<evidence type="ECO:0000313" key="5">
    <source>
        <dbReference type="Proteomes" id="UP000076837"/>
    </source>
</evidence>
<evidence type="ECO:0000259" key="3">
    <source>
        <dbReference type="Pfam" id="PF07814"/>
    </source>
</evidence>
<feature type="compositionally biased region" description="Low complexity" evidence="2">
    <location>
        <begin position="450"/>
        <end position="461"/>
    </location>
</feature>
<dbReference type="InterPro" id="IPR039874">
    <property type="entry name" value="WAPL"/>
</dbReference>
<proteinExistence type="inferred from homology"/>
<dbReference type="OrthoDB" id="78088at2759"/>
<feature type="compositionally biased region" description="Low complexity" evidence="2">
    <location>
        <begin position="384"/>
        <end position="395"/>
    </location>
</feature>
<dbReference type="Gene3D" id="1.25.10.10">
    <property type="entry name" value="Leucine-rich Repeat Variant"/>
    <property type="match status" value="1"/>
</dbReference>
<feature type="compositionally biased region" description="Acidic residues" evidence="2">
    <location>
        <begin position="528"/>
        <end position="540"/>
    </location>
</feature>
<protein>
    <recommendedName>
        <fullName evidence="3">Wings apart-like protein C-terminal domain-containing protein</fullName>
    </recommendedName>
</protein>
<dbReference type="PANTHER" id="PTHR22100">
    <property type="entry name" value="WINGS APART-LIKE PROTEIN HOMOLOG"/>
    <property type="match status" value="1"/>
</dbReference>
<dbReference type="SUPFAM" id="SSF48371">
    <property type="entry name" value="ARM repeat"/>
    <property type="match status" value="1"/>
</dbReference>
<feature type="compositionally biased region" description="Basic and acidic residues" evidence="2">
    <location>
        <begin position="338"/>
        <end position="349"/>
    </location>
</feature>
<feature type="compositionally biased region" description="Basic and acidic residues" evidence="2">
    <location>
        <begin position="518"/>
        <end position="527"/>
    </location>
</feature>
<dbReference type="Proteomes" id="UP000076837">
    <property type="component" value="Unassembled WGS sequence"/>
</dbReference>
<organism evidence="4 5">
    <name type="scientific">Didymella rabiei</name>
    <name type="common">Chickpea ascochyta blight fungus</name>
    <name type="synonym">Mycosphaerella rabiei</name>
    <dbReference type="NCBI Taxonomy" id="5454"/>
    <lineage>
        <taxon>Eukaryota</taxon>
        <taxon>Fungi</taxon>
        <taxon>Dikarya</taxon>
        <taxon>Ascomycota</taxon>
        <taxon>Pezizomycotina</taxon>
        <taxon>Dothideomycetes</taxon>
        <taxon>Pleosporomycetidae</taxon>
        <taxon>Pleosporales</taxon>
        <taxon>Pleosporineae</taxon>
        <taxon>Didymellaceae</taxon>
        <taxon>Ascochyta</taxon>
    </lineage>
</organism>
<feature type="region of interest" description="Disordered" evidence="2">
    <location>
        <begin position="1"/>
        <end position="249"/>
    </location>
</feature>
<dbReference type="InterPro" id="IPR011989">
    <property type="entry name" value="ARM-like"/>
</dbReference>
<feature type="compositionally biased region" description="Polar residues" evidence="2">
    <location>
        <begin position="145"/>
        <end position="157"/>
    </location>
</feature>